<dbReference type="Gene3D" id="3.40.630.30">
    <property type="match status" value="1"/>
</dbReference>
<reference evidence="2 3" key="1">
    <citation type="submission" date="2016-07" db="EMBL/GenBank/DDBJ databases">
        <title>Draft genome of the white-rot fungus Obba rivulosa 3A-2.</title>
        <authorList>
            <consortium name="DOE Joint Genome Institute"/>
            <person name="Miettinen O."/>
            <person name="Riley R."/>
            <person name="Acob R."/>
            <person name="Barry K."/>
            <person name="Cullen D."/>
            <person name="De Vries R."/>
            <person name="Hainaut M."/>
            <person name="Hatakka A."/>
            <person name="Henrissat B."/>
            <person name="Hilden K."/>
            <person name="Kuo R."/>
            <person name="Labutti K."/>
            <person name="Lipzen A."/>
            <person name="Makela M.R."/>
            <person name="Sandor L."/>
            <person name="Spatafora J.W."/>
            <person name="Grigoriev I.V."/>
            <person name="Hibbett D.S."/>
        </authorList>
    </citation>
    <scope>NUCLEOTIDE SEQUENCE [LARGE SCALE GENOMIC DNA]</scope>
    <source>
        <strain evidence="2 3">3A-2</strain>
    </source>
</reference>
<keyword evidence="3" id="KW-1185">Reference proteome</keyword>
<dbReference type="GO" id="GO:0016747">
    <property type="term" value="F:acyltransferase activity, transferring groups other than amino-acyl groups"/>
    <property type="evidence" value="ECO:0007669"/>
    <property type="project" value="InterPro"/>
</dbReference>
<evidence type="ECO:0000313" key="3">
    <source>
        <dbReference type="Proteomes" id="UP000250043"/>
    </source>
</evidence>
<dbReference type="AlphaFoldDB" id="A0A8E2B4B2"/>
<dbReference type="PROSITE" id="PS51186">
    <property type="entry name" value="GNAT"/>
    <property type="match status" value="1"/>
</dbReference>
<dbReference type="SUPFAM" id="SSF55729">
    <property type="entry name" value="Acyl-CoA N-acyltransferases (Nat)"/>
    <property type="match status" value="1"/>
</dbReference>
<dbReference type="Pfam" id="PF13508">
    <property type="entry name" value="Acetyltransf_7"/>
    <property type="match status" value="1"/>
</dbReference>
<proteinExistence type="predicted"/>
<dbReference type="PANTHER" id="PTHR42791:SF1">
    <property type="entry name" value="N-ACETYLTRANSFERASE DOMAIN-CONTAINING PROTEIN"/>
    <property type="match status" value="1"/>
</dbReference>
<protein>
    <recommendedName>
        <fullName evidence="1">N-acetyltransferase domain-containing protein</fullName>
    </recommendedName>
</protein>
<evidence type="ECO:0000313" key="2">
    <source>
        <dbReference type="EMBL" id="OCH92167.1"/>
    </source>
</evidence>
<dbReference type="InterPro" id="IPR052523">
    <property type="entry name" value="Trichothecene_AcTrans"/>
</dbReference>
<feature type="non-terminal residue" evidence="2">
    <location>
        <position position="1"/>
    </location>
</feature>
<accession>A0A8E2B4B2</accession>
<dbReference type="Proteomes" id="UP000250043">
    <property type="component" value="Unassembled WGS sequence"/>
</dbReference>
<dbReference type="PANTHER" id="PTHR42791">
    <property type="entry name" value="GNAT FAMILY ACETYLTRANSFERASE"/>
    <property type="match status" value="1"/>
</dbReference>
<feature type="domain" description="N-acetyltransferase" evidence="1">
    <location>
        <begin position="1"/>
        <end position="99"/>
    </location>
</feature>
<organism evidence="2 3">
    <name type="scientific">Obba rivulosa</name>
    <dbReference type="NCBI Taxonomy" id="1052685"/>
    <lineage>
        <taxon>Eukaryota</taxon>
        <taxon>Fungi</taxon>
        <taxon>Dikarya</taxon>
        <taxon>Basidiomycota</taxon>
        <taxon>Agaricomycotina</taxon>
        <taxon>Agaricomycetes</taxon>
        <taxon>Polyporales</taxon>
        <taxon>Gelatoporiaceae</taxon>
        <taxon>Obba</taxon>
    </lineage>
</organism>
<gene>
    <name evidence="2" type="ORF">OBBRIDRAFT_727398</name>
</gene>
<dbReference type="EMBL" id="KV722373">
    <property type="protein sequence ID" value="OCH92167.1"/>
    <property type="molecule type" value="Genomic_DNA"/>
</dbReference>
<dbReference type="InterPro" id="IPR000182">
    <property type="entry name" value="GNAT_dom"/>
</dbReference>
<sequence>RAKEFIAKHEATVSETLGKQRDEMIYLGLLATAPEKQGRGYASTLVRVVTAIADTQGRSTWLTSSNIDNTGFYESLGFEAISEFPVGENDPTWDKLPVIVRLVCCILFVNQIYSC</sequence>
<evidence type="ECO:0000259" key="1">
    <source>
        <dbReference type="PROSITE" id="PS51186"/>
    </source>
</evidence>
<name>A0A8E2B4B2_9APHY</name>
<dbReference type="InterPro" id="IPR016181">
    <property type="entry name" value="Acyl_CoA_acyltransferase"/>
</dbReference>
<dbReference type="CDD" id="cd04301">
    <property type="entry name" value="NAT_SF"/>
    <property type="match status" value="1"/>
</dbReference>
<dbReference type="OrthoDB" id="2744543at2759"/>